<dbReference type="InterPro" id="IPR011990">
    <property type="entry name" value="TPR-like_helical_dom_sf"/>
</dbReference>
<protein>
    <recommendedName>
        <fullName evidence="1">CHAT domain-containing protein</fullName>
    </recommendedName>
</protein>
<dbReference type="Proteomes" id="UP000054804">
    <property type="component" value="Unassembled WGS sequence"/>
</dbReference>
<reference evidence="2 3" key="1">
    <citation type="submission" date="2015-12" db="EMBL/GenBank/DDBJ databases">
        <title>Draft genome sequence of Streptomyces silvensis ATCC 53525, a producer of novel hormone antagonists.</title>
        <authorList>
            <person name="Johnston C.W."/>
            <person name="Li Y."/>
            <person name="Magarvey N.A."/>
        </authorList>
    </citation>
    <scope>NUCLEOTIDE SEQUENCE [LARGE SCALE GENOMIC DNA]</scope>
    <source>
        <strain evidence="2 3">ATCC 53525</strain>
    </source>
</reference>
<comment type="caution">
    <text evidence="2">The sequence shown here is derived from an EMBL/GenBank/DDBJ whole genome shotgun (WGS) entry which is preliminary data.</text>
</comment>
<evidence type="ECO:0000313" key="3">
    <source>
        <dbReference type="Proteomes" id="UP000054804"/>
    </source>
</evidence>
<dbReference type="InterPro" id="IPR024983">
    <property type="entry name" value="CHAT_dom"/>
</dbReference>
<sequence>MEDHDPAERCWELSMEYWRAAGAGLPTGQLFARLVEYGRLALVAARRGGGSATPVPYTEADVAGVLLDAYGREVTVRQTGGWTYQQVRSHWAAADEFTPFVGPDKLRHHLAGRAQYELGAGRADEALALVDEADRLPCASPAGALADYAHGDLRALRAAALHQLYDSDTALDVLAPLEAELAALLPEGPVLATDDEAARRLQEEFARRGGGAAALAHALEASAVYHQILDTKAGALRDSGHPAAAEQAYLLLMPLHTASGLPEAGHVQLARVALDQGETERARRYLDLAAPLFEGPGGSDLTSMRAHLRLARGAVYCRMRAEAARQSSRHREALTWCDRAETFMADRPDASHDAMVQTERGRAHRALGNRNGAAQAYLRAARALDRVLRVPLGHRFDTLHLRYRRPVFEEALAVAEESGRARLVAVVTDLLKARAFSARLSLARSAGPAVRDERGGPDRARFAELTGAITRAEGRGSMAEAHRLYEQRAALLLKIRAVDSRWHLIRDDPPFDPATLTGYLAAYGGGPPDGRGRCVALSLYERPGAVLALLATPDGCLRMGTRRLAKGTRRALDAYQRMLDAPVQPPEELDFWGRNGIGLADLVPTALADEIAAGGTCLLSPHGRLHALPWTVVRHRGRHLVRDTALGIVPNLACVPALDHRTDLPLQVALLGVTEPPAGSVPIPQVGRLVRVLARFLGPERLLGDPVVGKAADTAALRALLDSGPPPPDRTAVLQIATHGVRNPGAPLRAGVQMTDGEVETGDILMGRMCFEEVVLTACSTSFRAAADLGGGHGALAGPPPSAPQPLELAGDVANALVHAFHEAGAAFVLASPIPVRSRLASHHSLTWFAHRAAGRAPLEAARRTAVELLDADDAPRQVGNWAGITAYGAR</sequence>
<keyword evidence="3" id="KW-1185">Reference proteome</keyword>
<dbReference type="Gene3D" id="1.25.40.10">
    <property type="entry name" value="Tetratricopeptide repeat domain"/>
    <property type="match status" value="1"/>
</dbReference>
<name>A0A0W7X5W7_9ACTN</name>
<evidence type="ECO:0000313" key="2">
    <source>
        <dbReference type="EMBL" id="KUF18200.1"/>
    </source>
</evidence>
<accession>A0A0W7X5W7</accession>
<dbReference type="STRING" id="1765722.AT728_24790"/>
<dbReference type="AlphaFoldDB" id="A0A0W7X5W7"/>
<dbReference type="EMBL" id="LOCL01000031">
    <property type="protein sequence ID" value="KUF18200.1"/>
    <property type="molecule type" value="Genomic_DNA"/>
</dbReference>
<organism evidence="2 3">
    <name type="scientific">Streptomyces silvensis</name>
    <dbReference type="NCBI Taxonomy" id="1765722"/>
    <lineage>
        <taxon>Bacteria</taxon>
        <taxon>Bacillati</taxon>
        <taxon>Actinomycetota</taxon>
        <taxon>Actinomycetes</taxon>
        <taxon>Kitasatosporales</taxon>
        <taxon>Streptomycetaceae</taxon>
        <taxon>Streptomyces</taxon>
    </lineage>
</organism>
<dbReference type="SUPFAM" id="SSF48452">
    <property type="entry name" value="TPR-like"/>
    <property type="match status" value="1"/>
</dbReference>
<evidence type="ECO:0000259" key="1">
    <source>
        <dbReference type="Pfam" id="PF12770"/>
    </source>
</evidence>
<gene>
    <name evidence="2" type="ORF">AT728_24790</name>
</gene>
<proteinExistence type="predicted"/>
<dbReference type="Pfam" id="PF12770">
    <property type="entry name" value="CHAT"/>
    <property type="match status" value="1"/>
</dbReference>
<feature type="domain" description="CHAT" evidence="1">
    <location>
        <begin position="613"/>
        <end position="889"/>
    </location>
</feature>